<feature type="compositionally biased region" description="Polar residues" evidence="1">
    <location>
        <begin position="29"/>
        <end position="44"/>
    </location>
</feature>
<comment type="caution">
    <text evidence="2">The sequence shown here is derived from an EMBL/GenBank/DDBJ whole genome shotgun (WGS) entry which is preliminary data.</text>
</comment>
<protein>
    <submittedName>
        <fullName evidence="2">Uncharacterized protein</fullName>
    </submittedName>
</protein>
<dbReference type="EMBL" id="JAUSTP010000005">
    <property type="protein sequence ID" value="MDQ0189210.1"/>
    <property type="molecule type" value="Genomic_DNA"/>
</dbReference>
<evidence type="ECO:0000313" key="3">
    <source>
        <dbReference type="Proteomes" id="UP001232973"/>
    </source>
</evidence>
<keyword evidence="3" id="KW-1185">Reference proteome</keyword>
<proteinExistence type="predicted"/>
<sequence length="92" mass="10017">MPNRSSSMQDQSPLSEAQDSVTKARHAVSQAQSHPSDQMVTQARNALDKAERAVAQAAQQDENSIAVDTVEDDLRDVSSDFQSAQVQQGMEE</sequence>
<feature type="compositionally biased region" description="Polar residues" evidence="1">
    <location>
        <begin position="1"/>
        <end position="21"/>
    </location>
</feature>
<name>A0ABT9XG09_9BACL</name>
<feature type="region of interest" description="Disordered" evidence="1">
    <location>
        <begin position="1"/>
        <end position="66"/>
    </location>
</feature>
<dbReference type="RefSeq" id="WP_274455066.1">
    <property type="nucleotide sequence ID" value="NZ_CP067097.1"/>
</dbReference>
<organism evidence="2 3">
    <name type="scientific">Alicyclobacillus cycloheptanicus</name>
    <dbReference type="NCBI Taxonomy" id="1457"/>
    <lineage>
        <taxon>Bacteria</taxon>
        <taxon>Bacillati</taxon>
        <taxon>Bacillota</taxon>
        <taxon>Bacilli</taxon>
        <taxon>Bacillales</taxon>
        <taxon>Alicyclobacillaceae</taxon>
        <taxon>Alicyclobacillus</taxon>
    </lineage>
</organism>
<evidence type="ECO:0000256" key="1">
    <source>
        <dbReference type="SAM" id="MobiDB-lite"/>
    </source>
</evidence>
<dbReference type="Proteomes" id="UP001232973">
    <property type="component" value="Unassembled WGS sequence"/>
</dbReference>
<gene>
    <name evidence="2" type="ORF">J2S03_001026</name>
</gene>
<reference evidence="2 3" key="1">
    <citation type="submission" date="2023-07" db="EMBL/GenBank/DDBJ databases">
        <title>Genomic Encyclopedia of Type Strains, Phase IV (KMG-IV): sequencing the most valuable type-strain genomes for metagenomic binning, comparative biology and taxonomic classification.</title>
        <authorList>
            <person name="Goeker M."/>
        </authorList>
    </citation>
    <scope>NUCLEOTIDE SEQUENCE [LARGE SCALE GENOMIC DNA]</scope>
    <source>
        <strain evidence="2 3">DSM 4006</strain>
    </source>
</reference>
<accession>A0ABT9XG09</accession>
<evidence type="ECO:0000313" key="2">
    <source>
        <dbReference type="EMBL" id="MDQ0189210.1"/>
    </source>
</evidence>